<dbReference type="InterPro" id="IPR002816">
    <property type="entry name" value="TraB/PrgY/GumN_fam"/>
</dbReference>
<evidence type="ECO:0000313" key="2">
    <source>
        <dbReference type="EMBL" id="AZV79623.1"/>
    </source>
</evidence>
<keyword evidence="1" id="KW-0732">Signal</keyword>
<dbReference type="Proteomes" id="UP000283063">
    <property type="component" value="Chromosome"/>
</dbReference>
<accession>A0A3T0N6G3</accession>
<keyword evidence="3" id="KW-1185">Reference proteome</keyword>
<feature type="signal peptide" evidence="1">
    <location>
        <begin position="1"/>
        <end position="21"/>
    </location>
</feature>
<dbReference type="AlphaFoldDB" id="A0A3T0N6G3"/>
<evidence type="ECO:0000256" key="1">
    <source>
        <dbReference type="SAM" id="SignalP"/>
    </source>
</evidence>
<reference evidence="2 3" key="1">
    <citation type="submission" date="2018-10" db="EMBL/GenBank/DDBJ databases">
        <title>Parasedimentitalea marina sp. nov., a psychrophilic bacterium isolated from deep seawater of the New Britain Trench.</title>
        <authorList>
            <person name="Cao J."/>
        </authorList>
    </citation>
    <scope>NUCLEOTIDE SEQUENCE [LARGE SCALE GENOMIC DNA]</scope>
    <source>
        <strain evidence="2 3">W43</strain>
    </source>
</reference>
<dbReference type="EMBL" id="CP033219">
    <property type="protein sequence ID" value="AZV79623.1"/>
    <property type="molecule type" value="Genomic_DNA"/>
</dbReference>
<proteinExistence type="predicted"/>
<name>A0A3T0N6G3_9RHOB</name>
<organism evidence="2 3">
    <name type="scientific">Parasedimentitalea marina</name>
    <dbReference type="NCBI Taxonomy" id="2483033"/>
    <lineage>
        <taxon>Bacteria</taxon>
        <taxon>Pseudomonadati</taxon>
        <taxon>Pseudomonadota</taxon>
        <taxon>Alphaproteobacteria</taxon>
        <taxon>Rhodobacterales</taxon>
        <taxon>Paracoccaceae</taxon>
        <taxon>Parasedimentitalea</taxon>
    </lineage>
</organism>
<gene>
    <name evidence="2" type="ORF">EBB79_18270</name>
</gene>
<dbReference type="OrthoDB" id="9806326at2"/>
<protein>
    <submittedName>
        <fullName evidence="2">TraB/GumN family protein</fullName>
    </submittedName>
</protein>
<dbReference type="CDD" id="cd14789">
    <property type="entry name" value="Tiki"/>
    <property type="match status" value="1"/>
</dbReference>
<dbReference type="KEGG" id="sedi:EBB79_18270"/>
<feature type="chain" id="PRO_5019448588" evidence="1">
    <location>
        <begin position="22"/>
        <end position="358"/>
    </location>
</feature>
<sequence>MYVLKPLVFALSLLVPAAVQAQAWATREACTVTSATIDPQVLPDALLASLRAEAVKMPNPNGRFWRIQSPEGAVSHLWGTMHSNDPLVLDLPLILQQRIAGARIVALEFDPVFASRQSVRDHQEKDLFRPNNSTYSFDNSGLDPLIIDWIRTRLDGLGWGREAADYLTLPVIVENLLSDPCDDFAAGVVPDQDSLIQTFGMIGGARILGLEPPNALTDFLTEPQNQDTTLSILAVYGAYLDPLTTAASRATSFALYLQGDLALERQWERSTLTRIYGEELADLHLQRADDYLLTQRNKTFLQTAQPVLQEGGVFMAIGSFHLPGEQGMIELLRQAGYTVTRIPLPGEVPDAPDEVKLE</sequence>
<dbReference type="Pfam" id="PF01963">
    <property type="entry name" value="TraB_PrgY_gumN"/>
    <property type="match status" value="1"/>
</dbReference>
<evidence type="ECO:0000313" key="3">
    <source>
        <dbReference type="Proteomes" id="UP000283063"/>
    </source>
</evidence>